<sequence>MNLLYGVYPNAITITTDPKHPIVNQLSLDISFPDESVQPGFVNSQRLTPDDDLPGLNAVEYNLSRIYIWFPWETDTEKGFVSAAESVNIAVSPGPNNANWYCARKSDANVGTYWILFPKVSGQLVTSDSIQFVLDQIISTARIGQSYMFVKNCNITGYTDGIQEVAVLKQAQDFEIISFTAQPSVVVKGRSVLVSWEVENADFCTLDPGNQLVALQGNQKFIIDSATAFSLSAQRGTQQIRQDVAAYLSPPVVQLFTTNVPGPIDYGTRVTLQWDVLYAETVIID</sequence>
<evidence type="ECO:0000313" key="1">
    <source>
        <dbReference type="EMBL" id="XFO67907.1"/>
    </source>
</evidence>
<evidence type="ECO:0000313" key="2">
    <source>
        <dbReference type="Proteomes" id="UP000216752"/>
    </source>
</evidence>
<organism evidence="1 2">
    <name type="scientific">Sporomusa silvacetica DSM 10669</name>
    <dbReference type="NCBI Taxonomy" id="1123289"/>
    <lineage>
        <taxon>Bacteria</taxon>
        <taxon>Bacillati</taxon>
        <taxon>Bacillota</taxon>
        <taxon>Negativicutes</taxon>
        <taxon>Selenomonadales</taxon>
        <taxon>Sporomusaceae</taxon>
        <taxon>Sporomusa</taxon>
    </lineage>
</organism>
<protein>
    <submittedName>
        <fullName evidence="1">Uncharacterized protein</fullName>
    </submittedName>
</protein>
<name>A0ABZ3IQA3_9FIRM</name>
<accession>A0ABZ3IQA3</accession>
<dbReference type="EMBL" id="CP155573">
    <property type="protein sequence ID" value="XFO67907.1"/>
    <property type="molecule type" value="Genomic_DNA"/>
</dbReference>
<reference evidence="1" key="1">
    <citation type="submission" date="2024-05" db="EMBL/GenBank/DDBJ databases">
        <title>Isolation and characterization of Sporomusa carbonis sp. nov., a carboxydotrophic hydrogenogen in the genus of Sporomusa isolated from a charcoal burning pile.</title>
        <authorList>
            <person name="Boeer T."/>
            <person name="Rosenbaum F."/>
            <person name="Eysell L."/>
            <person name="Mueller V."/>
            <person name="Daniel R."/>
            <person name="Poehlein A."/>
        </authorList>
    </citation>
    <scope>NUCLEOTIDE SEQUENCE [LARGE SCALE GENOMIC DNA]</scope>
    <source>
        <strain evidence="1">DSM 10669</strain>
    </source>
</reference>
<keyword evidence="2" id="KW-1185">Reference proteome</keyword>
<dbReference type="RefSeq" id="WP_094603726.1">
    <property type="nucleotide sequence ID" value="NZ_CP155573.1"/>
</dbReference>
<gene>
    <name evidence="1" type="ORF">SPSIL_041260</name>
</gene>
<proteinExistence type="predicted"/>
<dbReference type="Proteomes" id="UP000216752">
    <property type="component" value="Chromosome"/>
</dbReference>